<dbReference type="PIRSF" id="PIRSF004862">
    <property type="entry name" value="FliF"/>
    <property type="match status" value="1"/>
</dbReference>
<dbReference type="InterPro" id="IPR045851">
    <property type="entry name" value="AMP-bd_C_sf"/>
</dbReference>
<feature type="domain" description="Flagellar M-ring C-terminal" evidence="13">
    <location>
        <begin position="220"/>
        <end position="379"/>
    </location>
</feature>
<keyword evidence="14" id="KW-0969">Cilium</keyword>
<comment type="function">
    <text evidence="9">The M ring may be actively involved in energy transduction.</text>
</comment>
<dbReference type="InterPro" id="IPR000067">
    <property type="entry name" value="FlgMring_FliF"/>
</dbReference>
<keyword evidence="4" id="KW-1003">Cell membrane</keyword>
<dbReference type="STRING" id="356660.SAMN05444336_102578"/>
<protein>
    <recommendedName>
        <fullName evidence="9">Flagellar M-ring protein</fullName>
    </recommendedName>
</protein>
<keyword evidence="5 11" id="KW-0812">Transmembrane</keyword>
<comment type="similarity">
    <text evidence="3 9">Belongs to the FliF family.</text>
</comment>
<gene>
    <name evidence="14" type="ORF">SAMN05444336_102578</name>
</gene>
<evidence type="ECO:0000259" key="13">
    <source>
        <dbReference type="Pfam" id="PF08345"/>
    </source>
</evidence>
<feature type="domain" description="Flagellar M-ring N-terminal" evidence="12">
    <location>
        <begin position="22"/>
        <end position="194"/>
    </location>
</feature>
<feature type="region of interest" description="Disordered" evidence="10">
    <location>
        <begin position="250"/>
        <end position="301"/>
    </location>
</feature>
<sequence length="503" mass="51985">MIVALAGLAAVIAVWGLASVATRPALGLLYAGLDPSAAGGVVSALEARGVAYEVRGDSIYVEEGQRDALRLALAADGQPQTGAAGYELLDGLSGFGTTAQMFDAAYWRAKEGELARTLLAIPQVRRARVHIANPVRRPFEPSGSPTASVSVSVGAGALGEPQARAIRYLVASAVAGLSPGDVTVVDAENGTVLSEEQGPLAAAGGEDRSERLRQNIERLLEARVGRGAAVVEVMVDADLNSETVKERVLDPQSRVAIHSDTQESSESSQGENAGVTVASNLPDGETGGGGSSSNASETRERVNYEVSEVLRESVRNPGAIRKITVAVLVDGVRVPGAGGEPEWAPRPEEELAALRELVESAIGFDAARGDVVTIRSLEFTLPPDLGTEAVSGAGDFLAANAMSLIQLGVLSAVALLLGLFVLRPMLARQAEDADLLELQAGGEALAGSEGLADSIALAGEVIDARGVAAERIDALRGAVLERPDDTAALLGEWLSMDETREPA</sequence>
<evidence type="ECO:0000256" key="8">
    <source>
        <dbReference type="ARBA" id="ARBA00023143"/>
    </source>
</evidence>
<comment type="subcellular location">
    <subcellularLocation>
        <location evidence="1 9">Bacterial flagellum basal body</location>
    </subcellularLocation>
    <subcellularLocation>
        <location evidence="2">Cell membrane</location>
        <topology evidence="2">Multi-pass membrane protein</topology>
    </subcellularLocation>
</comment>
<accession>A0A1H2X250</accession>
<organism evidence="14 15">
    <name type="scientific">Albimonas donghaensis</name>
    <dbReference type="NCBI Taxonomy" id="356660"/>
    <lineage>
        <taxon>Bacteria</taxon>
        <taxon>Pseudomonadati</taxon>
        <taxon>Pseudomonadota</taxon>
        <taxon>Alphaproteobacteria</taxon>
        <taxon>Rhodobacterales</taxon>
        <taxon>Paracoccaceae</taxon>
        <taxon>Albimonas</taxon>
    </lineage>
</organism>
<dbReference type="GO" id="GO:0005886">
    <property type="term" value="C:plasma membrane"/>
    <property type="evidence" value="ECO:0007669"/>
    <property type="project" value="UniProtKB-SubCell"/>
</dbReference>
<dbReference type="Pfam" id="PF08345">
    <property type="entry name" value="YscJ_FliF_C"/>
    <property type="match status" value="1"/>
</dbReference>
<dbReference type="Pfam" id="PF01514">
    <property type="entry name" value="YscJ_FliF"/>
    <property type="match status" value="1"/>
</dbReference>
<dbReference type="GO" id="GO:0003774">
    <property type="term" value="F:cytoskeletal motor activity"/>
    <property type="evidence" value="ECO:0007669"/>
    <property type="project" value="InterPro"/>
</dbReference>
<dbReference type="InterPro" id="IPR006182">
    <property type="entry name" value="FliF_N_dom"/>
</dbReference>
<keyword evidence="14" id="KW-0966">Cell projection</keyword>
<dbReference type="PANTHER" id="PTHR30046">
    <property type="entry name" value="FLAGELLAR M-RING PROTEIN"/>
    <property type="match status" value="1"/>
</dbReference>
<feature type="transmembrane region" description="Helical" evidence="11">
    <location>
        <begin position="404"/>
        <end position="422"/>
    </location>
</feature>
<dbReference type="PRINTS" id="PR01009">
    <property type="entry name" value="FLGMRINGFLIF"/>
</dbReference>
<evidence type="ECO:0000256" key="4">
    <source>
        <dbReference type="ARBA" id="ARBA00022475"/>
    </source>
</evidence>
<keyword evidence="8 9" id="KW-0975">Bacterial flagellum</keyword>
<evidence type="ECO:0000256" key="10">
    <source>
        <dbReference type="SAM" id="MobiDB-lite"/>
    </source>
</evidence>
<dbReference type="InterPro" id="IPR043427">
    <property type="entry name" value="YscJ/FliF"/>
</dbReference>
<reference evidence="14 15" key="1">
    <citation type="submission" date="2016-10" db="EMBL/GenBank/DDBJ databases">
        <authorList>
            <person name="de Groot N.N."/>
        </authorList>
    </citation>
    <scope>NUCLEOTIDE SEQUENCE [LARGE SCALE GENOMIC DNA]</scope>
    <source>
        <strain evidence="14 15">DSM 17890</strain>
    </source>
</reference>
<keyword evidence="6 11" id="KW-1133">Transmembrane helix</keyword>
<name>A0A1H2X250_9RHOB</name>
<evidence type="ECO:0000256" key="6">
    <source>
        <dbReference type="ARBA" id="ARBA00022989"/>
    </source>
</evidence>
<evidence type="ECO:0000313" key="15">
    <source>
        <dbReference type="Proteomes" id="UP000199118"/>
    </source>
</evidence>
<dbReference type="GO" id="GO:0071973">
    <property type="term" value="P:bacterial-type flagellum-dependent cell motility"/>
    <property type="evidence" value="ECO:0007669"/>
    <property type="project" value="InterPro"/>
</dbReference>
<keyword evidence="14" id="KW-0282">Flagellum</keyword>
<evidence type="ECO:0000256" key="3">
    <source>
        <dbReference type="ARBA" id="ARBA00007971"/>
    </source>
</evidence>
<dbReference type="NCBIfam" id="TIGR00206">
    <property type="entry name" value="fliF"/>
    <property type="match status" value="1"/>
</dbReference>
<evidence type="ECO:0000256" key="5">
    <source>
        <dbReference type="ARBA" id="ARBA00022692"/>
    </source>
</evidence>
<dbReference type="GO" id="GO:0009431">
    <property type="term" value="C:bacterial-type flagellum basal body, MS ring"/>
    <property type="evidence" value="ECO:0007669"/>
    <property type="project" value="InterPro"/>
</dbReference>
<dbReference type="Proteomes" id="UP000199118">
    <property type="component" value="Unassembled WGS sequence"/>
</dbReference>
<dbReference type="PANTHER" id="PTHR30046:SF0">
    <property type="entry name" value="FLAGELLAR M-RING PROTEIN"/>
    <property type="match status" value="1"/>
</dbReference>
<dbReference type="AlphaFoldDB" id="A0A1H2X250"/>
<evidence type="ECO:0000256" key="9">
    <source>
        <dbReference type="PIRNR" id="PIRNR004862"/>
    </source>
</evidence>
<dbReference type="Gene3D" id="3.30.300.30">
    <property type="match status" value="1"/>
</dbReference>
<dbReference type="EMBL" id="FNMZ01000002">
    <property type="protein sequence ID" value="SDW86867.1"/>
    <property type="molecule type" value="Genomic_DNA"/>
</dbReference>
<evidence type="ECO:0000256" key="2">
    <source>
        <dbReference type="ARBA" id="ARBA00004651"/>
    </source>
</evidence>
<keyword evidence="7 11" id="KW-0472">Membrane</keyword>
<keyword evidence="15" id="KW-1185">Reference proteome</keyword>
<proteinExistence type="inferred from homology"/>
<evidence type="ECO:0000259" key="12">
    <source>
        <dbReference type="Pfam" id="PF01514"/>
    </source>
</evidence>
<evidence type="ECO:0000256" key="7">
    <source>
        <dbReference type="ARBA" id="ARBA00023136"/>
    </source>
</evidence>
<feature type="compositionally biased region" description="Polar residues" evidence="10">
    <location>
        <begin position="262"/>
        <end position="271"/>
    </location>
</feature>
<evidence type="ECO:0000256" key="1">
    <source>
        <dbReference type="ARBA" id="ARBA00004117"/>
    </source>
</evidence>
<dbReference type="InterPro" id="IPR013556">
    <property type="entry name" value="Flag_M-ring_C"/>
</dbReference>
<evidence type="ECO:0000313" key="14">
    <source>
        <dbReference type="EMBL" id="SDW86867.1"/>
    </source>
</evidence>
<evidence type="ECO:0000256" key="11">
    <source>
        <dbReference type="SAM" id="Phobius"/>
    </source>
</evidence>